<evidence type="ECO:0000313" key="4">
    <source>
        <dbReference type="EMBL" id="GBO24274.1"/>
    </source>
</evidence>
<evidence type="ECO:0000256" key="2">
    <source>
        <dbReference type="PROSITE-ProRule" id="PRU00354"/>
    </source>
</evidence>
<organism evidence="4 5">
    <name type="scientific">Araneus ventricosus</name>
    <name type="common">Orbweaver spider</name>
    <name type="synonym">Epeira ventricosa</name>
    <dbReference type="NCBI Taxonomy" id="182803"/>
    <lineage>
        <taxon>Eukaryota</taxon>
        <taxon>Metazoa</taxon>
        <taxon>Ecdysozoa</taxon>
        <taxon>Arthropoda</taxon>
        <taxon>Chelicerata</taxon>
        <taxon>Arachnida</taxon>
        <taxon>Araneae</taxon>
        <taxon>Araneomorphae</taxon>
        <taxon>Entelegynae</taxon>
        <taxon>Araneoidea</taxon>
        <taxon>Araneidae</taxon>
        <taxon>Araneus</taxon>
    </lineage>
</organism>
<comment type="caution">
    <text evidence="4">The sequence shown here is derived from an EMBL/GenBank/DDBJ whole genome shotgun (WGS) entry which is preliminary data.</text>
</comment>
<keyword evidence="1 2" id="KW-0808">Transferase</keyword>
<keyword evidence="5" id="KW-1185">Reference proteome</keyword>
<evidence type="ECO:0000259" key="3">
    <source>
        <dbReference type="PROSITE" id="PS51006"/>
    </source>
</evidence>
<dbReference type="Proteomes" id="UP000499080">
    <property type="component" value="Unassembled WGS sequence"/>
</dbReference>
<dbReference type="Pfam" id="PF17284">
    <property type="entry name" value="Spermine_synt_N"/>
    <property type="match status" value="1"/>
</dbReference>
<dbReference type="OrthoDB" id="38125at2759"/>
<dbReference type="InterPro" id="IPR030374">
    <property type="entry name" value="PABS"/>
</dbReference>
<sequence>MEKDGFIVQMNLEKVLKGVREEGGIICFSMLSEKYCAVAKMEILLSDYSPNVAAYNVPTATKFGLDSFKRGWYSEPGTVTGDQAMSVKVEKILYQGKSKYQDIVIFERYILGIICEFI</sequence>
<dbReference type="Gene3D" id="2.30.140.10">
    <property type="entry name" value="Spermidine synthase, tetramerisation domain"/>
    <property type="match status" value="1"/>
</dbReference>
<dbReference type="InterPro" id="IPR037163">
    <property type="entry name" value="Spermidine_synt_N_sf"/>
</dbReference>
<feature type="domain" description="PABS" evidence="3">
    <location>
        <begin position="70"/>
        <end position="118"/>
    </location>
</feature>
<dbReference type="AlphaFoldDB" id="A0A4Y2VIY9"/>
<evidence type="ECO:0000256" key="1">
    <source>
        <dbReference type="ARBA" id="ARBA00022679"/>
    </source>
</evidence>
<reference evidence="4 5" key="1">
    <citation type="journal article" date="2019" name="Sci. Rep.">
        <title>Orb-weaving spider Araneus ventricosus genome elucidates the spidroin gene catalogue.</title>
        <authorList>
            <person name="Kono N."/>
            <person name="Nakamura H."/>
            <person name="Ohtoshi R."/>
            <person name="Moran D.A.P."/>
            <person name="Shinohara A."/>
            <person name="Yoshida Y."/>
            <person name="Fujiwara M."/>
            <person name="Mori M."/>
            <person name="Tomita M."/>
            <person name="Arakawa K."/>
        </authorList>
    </citation>
    <scope>NUCLEOTIDE SEQUENCE [LARGE SCALE GENOMIC DNA]</scope>
</reference>
<dbReference type="GO" id="GO:0016740">
    <property type="term" value="F:transferase activity"/>
    <property type="evidence" value="ECO:0007669"/>
    <property type="project" value="UniProtKB-UniRule"/>
</dbReference>
<gene>
    <name evidence="4" type="ORF">AVEN_113500_1</name>
</gene>
<name>A0A4Y2VIY9_ARAVE</name>
<protein>
    <recommendedName>
        <fullName evidence="3">PABS domain-containing protein</fullName>
    </recommendedName>
</protein>
<dbReference type="EMBL" id="BGPR01047258">
    <property type="protein sequence ID" value="GBO24274.1"/>
    <property type="molecule type" value="Genomic_DNA"/>
</dbReference>
<comment type="caution">
    <text evidence="2">Lacks conserved residue(s) required for the propagation of feature annotation.</text>
</comment>
<evidence type="ECO:0000313" key="5">
    <source>
        <dbReference type="Proteomes" id="UP000499080"/>
    </source>
</evidence>
<dbReference type="InterPro" id="IPR035246">
    <property type="entry name" value="Spermidine_synt_N"/>
</dbReference>
<dbReference type="PROSITE" id="PS51006">
    <property type="entry name" value="PABS_2"/>
    <property type="match status" value="1"/>
</dbReference>
<proteinExistence type="predicted"/>
<accession>A0A4Y2VIY9</accession>
<keyword evidence="2" id="KW-0620">Polyamine biosynthesis</keyword>
<dbReference type="GO" id="GO:0006596">
    <property type="term" value="P:polyamine biosynthetic process"/>
    <property type="evidence" value="ECO:0007669"/>
    <property type="project" value="UniProtKB-UniRule"/>
</dbReference>